<dbReference type="InterPro" id="IPR036097">
    <property type="entry name" value="HisK_dim/P_sf"/>
</dbReference>
<dbReference type="Pfam" id="PF00072">
    <property type="entry name" value="Response_reg"/>
    <property type="match status" value="1"/>
</dbReference>
<dbReference type="SUPFAM" id="SSF55874">
    <property type="entry name" value="ATPase domain of HSP90 chaperone/DNA topoisomerase II/histidine kinase"/>
    <property type="match status" value="1"/>
</dbReference>
<dbReference type="InterPro" id="IPR029016">
    <property type="entry name" value="GAF-like_dom_sf"/>
</dbReference>
<dbReference type="InterPro" id="IPR003594">
    <property type="entry name" value="HATPase_dom"/>
</dbReference>
<dbReference type="PRINTS" id="PR00344">
    <property type="entry name" value="BCTRLSENSOR"/>
</dbReference>
<evidence type="ECO:0000313" key="11">
    <source>
        <dbReference type="Proteomes" id="UP001172155"/>
    </source>
</evidence>
<keyword evidence="5" id="KW-0418">Kinase</keyword>
<feature type="region of interest" description="Disordered" evidence="7">
    <location>
        <begin position="255"/>
        <end position="373"/>
    </location>
</feature>
<feature type="compositionally biased region" description="Polar residues" evidence="7">
    <location>
        <begin position="351"/>
        <end position="369"/>
    </location>
</feature>
<protein>
    <recommendedName>
        <fullName evidence="2">histidine kinase</fullName>
        <ecNumber evidence="2">2.7.13.3</ecNumber>
    </recommendedName>
</protein>
<gene>
    <name evidence="10" type="ORF">B0T18DRAFT_420281</name>
</gene>
<dbReference type="GO" id="GO:0009927">
    <property type="term" value="F:histidine phosphotransfer kinase activity"/>
    <property type="evidence" value="ECO:0007669"/>
    <property type="project" value="TreeGrafter"/>
</dbReference>
<dbReference type="AlphaFoldDB" id="A0AA40ELH3"/>
<dbReference type="EMBL" id="JAUKUD010000006">
    <property type="protein sequence ID" value="KAK0741513.1"/>
    <property type="molecule type" value="Genomic_DNA"/>
</dbReference>
<dbReference type="Proteomes" id="UP001172155">
    <property type="component" value="Unassembled WGS sequence"/>
</dbReference>
<sequence length="1203" mass="130244">MLLAAAFPVGSAAAPCAPVEVESSERARQREIAAYLLASSFPLDMPTAPPGPQPILNADPTLNALVQLGALRLDCRRSFVSLIDREHQYVVAEMTRTHSIKEIRHDPGDMLSFGVCKLEACYGVCPTTMKAFLDETGEWVRQEPNCIANRTRYIINDFRTAPDYRDRPYVTAFPWFVSYLEVPLFSPLGYLLGSYCVVDDRLHEYDNDETVGVMNDIADAIMDHLENKRIRQGRQRAEQLVDGLTKFIAAEPVEATQAGVPAGPGSIVAGPQDARRPSDAGHGQIKSDTISSLSQDPRPSPLPNLASSSTESSSVSMPSFPGLGSDETPPTSLGSLGEEESGENPLEHDMTAQNTPHSVETPSSGSLAPSGTGAPEVHASGFISSANIKSAFYRAAATIREAMNMDGLAFLDAVPSSFNGRSTNELGTGQADNDAAGPFCAEIVHSCVDKAEHRSPTSAPARLPESVLQRFIRKFPRGHLFSADVFGPIDESYRPGVRFPGLRPDEDTELLHQDILALFRMLPAARYIIFLPLWHFQRECWYAAALCWVVEPAHALDSADVSLVAAFGNSVMAEVSRMETIAASRAKSNFVSSISHELRSPLHGILASSELLRESISDSSLLSTLDMLDSCGETLLDTFNNLLDHAIAIKDGTGLQAPVKKVQTVDLAVLVEEVVEAVHFSHLSEKAFQASLQRRGAYTAHAGGSGAARGTQPPLLVMLNIAPAASWNMAVDVGAWKRIVMNIFGNALKYTRTGRIEVGLRIEQKPDRQGCVRNHVCFAVEDTGRGMSSDYLKYRLFTPFSQEDNYSPGIGLGLSIIQQLTRGLGGSVDVKSSVGVGTLVEVSFPVDQAQPTAPATGTRTACIISAEALAAAIKIDPRPVSTEKRERAAIVERAIRTNAAQSLGIHVTIATPQQPVPKADLYVVDAEVYQEVLEASAAADVIHQTFSPLVVLCSSGMPPKRPEPLTPTRKTIHLHHPVGPRKLSTVVSSMLEARAREEPPNPGHPSDQQTTPTALEMTVAPLSRRPTLQKRGLRAGAAQQETDTSSRRSAAETPPPSPTLQPTIALPHPSEKYLLLVDDNPINIKLLVAVVRKLKHPYATAANGLEAVALFRWALEQGRRFDMVFMDISMPVMDGFEAIREIRRLESEAPPPTGKRARIAALTGLSSELSRKEALSSGGDAFLTKPIKLDTVRRLLEELVGDR</sequence>
<dbReference type="SMART" id="SM00448">
    <property type="entry name" value="REC"/>
    <property type="match status" value="1"/>
</dbReference>
<evidence type="ECO:0000256" key="4">
    <source>
        <dbReference type="ARBA" id="ARBA00022679"/>
    </source>
</evidence>
<dbReference type="PANTHER" id="PTHR43047">
    <property type="entry name" value="TWO-COMPONENT HISTIDINE PROTEIN KINASE"/>
    <property type="match status" value="1"/>
</dbReference>
<dbReference type="Pfam" id="PF00512">
    <property type="entry name" value="HisKA"/>
    <property type="match status" value="1"/>
</dbReference>
<dbReference type="SMART" id="SM00388">
    <property type="entry name" value="HisKA"/>
    <property type="match status" value="1"/>
</dbReference>
<dbReference type="InterPro" id="IPR005467">
    <property type="entry name" value="His_kinase_dom"/>
</dbReference>
<dbReference type="Gene3D" id="3.40.50.2300">
    <property type="match status" value="1"/>
</dbReference>
<dbReference type="InterPro" id="IPR001789">
    <property type="entry name" value="Sig_transdc_resp-reg_receiver"/>
</dbReference>
<dbReference type="EC" id="2.7.13.3" evidence="2"/>
<dbReference type="CDD" id="cd17546">
    <property type="entry name" value="REC_hyHK_CKI1_RcsC-like"/>
    <property type="match status" value="1"/>
</dbReference>
<feature type="modified residue" description="4-aspartylphosphate" evidence="6">
    <location>
        <position position="1127"/>
    </location>
</feature>
<feature type="region of interest" description="Disordered" evidence="7">
    <location>
        <begin position="992"/>
        <end position="1065"/>
    </location>
</feature>
<evidence type="ECO:0000313" key="10">
    <source>
        <dbReference type="EMBL" id="KAK0741513.1"/>
    </source>
</evidence>
<dbReference type="GO" id="GO:0005886">
    <property type="term" value="C:plasma membrane"/>
    <property type="evidence" value="ECO:0007669"/>
    <property type="project" value="TreeGrafter"/>
</dbReference>
<keyword evidence="11" id="KW-1185">Reference proteome</keyword>
<comment type="catalytic activity">
    <reaction evidence="1">
        <text>ATP + protein L-histidine = ADP + protein N-phospho-L-histidine.</text>
        <dbReference type="EC" id="2.7.13.3"/>
    </reaction>
</comment>
<evidence type="ECO:0000256" key="6">
    <source>
        <dbReference type="PROSITE-ProRule" id="PRU00169"/>
    </source>
</evidence>
<keyword evidence="3 6" id="KW-0597">Phosphoprotein</keyword>
<evidence type="ECO:0000259" key="9">
    <source>
        <dbReference type="PROSITE" id="PS50110"/>
    </source>
</evidence>
<reference evidence="10" key="1">
    <citation type="submission" date="2023-06" db="EMBL/GenBank/DDBJ databases">
        <title>Genome-scale phylogeny and comparative genomics of the fungal order Sordariales.</title>
        <authorList>
            <consortium name="Lawrence Berkeley National Laboratory"/>
            <person name="Hensen N."/>
            <person name="Bonometti L."/>
            <person name="Westerberg I."/>
            <person name="Brannstrom I.O."/>
            <person name="Guillou S."/>
            <person name="Cros-Aarteil S."/>
            <person name="Calhoun S."/>
            <person name="Haridas S."/>
            <person name="Kuo A."/>
            <person name="Mondo S."/>
            <person name="Pangilinan J."/>
            <person name="Riley R."/>
            <person name="LaButti K."/>
            <person name="Andreopoulos B."/>
            <person name="Lipzen A."/>
            <person name="Chen C."/>
            <person name="Yanf M."/>
            <person name="Daum C."/>
            <person name="Ng V."/>
            <person name="Clum A."/>
            <person name="Steindorff A."/>
            <person name="Ohm R."/>
            <person name="Martin F."/>
            <person name="Silar P."/>
            <person name="Natvig D."/>
            <person name="Lalanne C."/>
            <person name="Gautier V."/>
            <person name="Ament-velasquez S.L."/>
            <person name="Kruys A."/>
            <person name="Hutchinson M.I."/>
            <person name="Powell A.J."/>
            <person name="Barry K."/>
            <person name="Miller A.N."/>
            <person name="Grigoriev I.V."/>
            <person name="Debuchy R."/>
            <person name="Gladieux P."/>
            <person name="Thoren M.H."/>
            <person name="Johannesson H."/>
        </authorList>
    </citation>
    <scope>NUCLEOTIDE SEQUENCE</scope>
    <source>
        <strain evidence="10">SMH3187-1</strain>
    </source>
</reference>
<evidence type="ECO:0000256" key="3">
    <source>
        <dbReference type="ARBA" id="ARBA00022553"/>
    </source>
</evidence>
<dbReference type="Gene3D" id="1.10.287.130">
    <property type="match status" value="1"/>
</dbReference>
<evidence type="ECO:0000256" key="5">
    <source>
        <dbReference type="ARBA" id="ARBA00022777"/>
    </source>
</evidence>
<evidence type="ECO:0000256" key="2">
    <source>
        <dbReference type="ARBA" id="ARBA00012438"/>
    </source>
</evidence>
<evidence type="ECO:0000256" key="7">
    <source>
        <dbReference type="SAM" id="MobiDB-lite"/>
    </source>
</evidence>
<proteinExistence type="predicted"/>
<feature type="compositionally biased region" description="Polar residues" evidence="7">
    <location>
        <begin position="286"/>
        <end position="297"/>
    </location>
</feature>
<dbReference type="PANTHER" id="PTHR43047:SF72">
    <property type="entry name" value="OSMOSENSING HISTIDINE PROTEIN KINASE SLN1"/>
    <property type="match status" value="1"/>
</dbReference>
<feature type="compositionally biased region" description="Low complexity" evidence="7">
    <location>
        <begin position="307"/>
        <end position="319"/>
    </location>
</feature>
<feature type="domain" description="Response regulatory" evidence="9">
    <location>
        <begin position="1073"/>
        <end position="1200"/>
    </location>
</feature>
<dbReference type="InterPro" id="IPR003661">
    <property type="entry name" value="HisK_dim/P_dom"/>
</dbReference>
<evidence type="ECO:0000259" key="8">
    <source>
        <dbReference type="PROSITE" id="PS50109"/>
    </source>
</evidence>
<dbReference type="SUPFAM" id="SSF47384">
    <property type="entry name" value="Homodimeric domain of signal transducing histidine kinase"/>
    <property type="match status" value="1"/>
</dbReference>
<dbReference type="InterPro" id="IPR036890">
    <property type="entry name" value="HATPase_C_sf"/>
</dbReference>
<evidence type="ECO:0000256" key="1">
    <source>
        <dbReference type="ARBA" id="ARBA00000085"/>
    </source>
</evidence>
<dbReference type="Gene3D" id="3.30.450.40">
    <property type="match status" value="1"/>
</dbReference>
<organism evidence="10 11">
    <name type="scientific">Schizothecium vesticola</name>
    <dbReference type="NCBI Taxonomy" id="314040"/>
    <lineage>
        <taxon>Eukaryota</taxon>
        <taxon>Fungi</taxon>
        <taxon>Dikarya</taxon>
        <taxon>Ascomycota</taxon>
        <taxon>Pezizomycotina</taxon>
        <taxon>Sordariomycetes</taxon>
        <taxon>Sordariomycetidae</taxon>
        <taxon>Sordariales</taxon>
        <taxon>Schizotheciaceae</taxon>
        <taxon>Schizothecium</taxon>
    </lineage>
</organism>
<dbReference type="SUPFAM" id="SSF52172">
    <property type="entry name" value="CheY-like"/>
    <property type="match status" value="1"/>
</dbReference>
<keyword evidence="4" id="KW-0808">Transferase</keyword>
<accession>A0AA40ELH3</accession>
<dbReference type="SMART" id="SM00387">
    <property type="entry name" value="HATPase_c"/>
    <property type="match status" value="1"/>
</dbReference>
<name>A0AA40ELH3_9PEZI</name>
<dbReference type="InterPro" id="IPR011006">
    <property type="entry name" value="CheY-like_superfamily"/>
</dbReference>
<dbReference type="PROSITE" id="PS50110">
    <property type="entry name" value="RESPONSE_REGULATORY"/>
    <property type="match status" value="1"/>
</dbReference>
<dbReference type="PROSITE" id="PS50109">
    <property type="entry name" value="HIS_KIN"/>
    <property type="match status" value="1"/>
</dbReference>
<dbReference type="Pfam" id="PF02518">
    <property type="entry name" value="HATPase_c"/>
    <property type="match status" value="1"/>
</dbReference>
<feature type="domain" description="Histidine kinase" evidence="8">
    <location>
        <begin position="593"/>
        <end position="848"/>
    </location>
</feature>
<dbReference type="Gene3D" id="3.30.565.10">
    <property type="entry name" value="Histidine kinase-like ATPase, C-terminal domain"/>
    <property type="match status" value="1"/>
</dbReference>
<dbReference type="SUPFAM" id="SSF55781">
    <property type="entry name" value="GAF domain-like"/>
    <property type="match status" value="1"/>
</dbReference>
<comment type="caution">
    <text evidence="10">The sequence shown here is derived from an EMBL/GenBank/DDBJ whole genome shotgun (WGS) entry which is preliminary data.</text>
</comment>
<dbReference type="CDD" id="cd00082">
    <property type="entry name" value="HisKA"/>
    <property type="match status" value="1"/>
</dbReference>
<dbReference type="InterPro" id="IPR004358">
    <property type="entry name" value="Sig_transdc_His_kin-like_C"/>
</dbReference>
<dbReference type="GO" id="GO:0000155">
    <property type="term" value="F:phosphorelay sensor kinase activity"/>
    <property type="evidence" value="ECO:0007669"/>
    <property type="project" value="InterPro"/>
</dbReference>